<keyword evidence="3" id="KW-0732">Signal</keyword>
<dbReference type="SMART" id="SM00703">
    <property type="entry name" value="NRF"/>
    <property type="match status" value="1"/>
</dbReference>
<feature type="transmembrane region" description="Helical" evidence="2">
    <location>
        <begin position="280"/>
        <end position="304"/>
    </location>
</feature>
<accession>A0ABQ9K523</accession>
<dbReference type="Pfam" id="PF20146">
    <property type="entry name" value="NRF"/>
    <property type="match status" value="1"/>
</dbReference>
<feature type="chain" id="PRO_5045789347" description="Nose resistant-to-fluoxetine protein N-terminal domain-containing protein" evidence="3">
    <location>
        <begin position="16"/>
        <end position="657"/>
    </location>
</feature>
<dbReference type="PANTHER" id="PTHR11161">
    <property type="entry name" value="O-ACYLTRANSFERASE"/>
    <property type="match status" value="1"/>
</dbReference>
<proteinExistence type="predicted"/>
<reference evidence="5" key="1">
    <citation type="journal article" date="2023" name="Insect Mol. Biol.">
        <title>Genome sequencing provides insights into the evolution of gene families encoding plant cell wall-degrading enzymes in longhorned beetles.</title>
        <authorList>
            <person name="Shin N.R."/>
            <person name="Okamura Y."/>
            <person name="Kirsch R."/>
            <person name="Pauchet Y."/>
        </authorList>
    </citation>
    <scope>NUCLEOTIDE SEQUENCE</scope>
    <source>
        <strain evidence="5">MMC_N1</strain>
    </source>
</reference>
<dbReference type="PANTHER" id="PTHR11161:SF72">
    <property type="entry name" value="FI21449P1"/>
    <property type="match status" value="1"/>
</dbReference>
<keyword evidence="2" id="KW-0472">Membrane</keyword>
<feature type="region of interest" description="Disordered" evidence="1">
    <location>
        <begin position="636"/>
        <end position="657"/>
    </location>
</feature>
<feature type="transmembrane region" description="Helical" evidence="2">
    <location>
        <begin position="594"/>
        <end position="618"/>
    </location>
</feature>
<dbReference type="EMBL" id="JAPWTJ010000015">
    <property type="protein sequence ID" value="KAJ8985399.1"/>
    <property type="molecule type" value="Genomic_DNA"/>
</dbReference>
<feature type="transmembrane region" description="Helical" evidence="2">
    <location>
        <begin position="426"/>
        <end position="445"/>
    </location>
</feature>
<sequence>MNLFILLLVFLGVKCDLNTDQFEKYSTVLRSEYVCRNTKVVIDGVSEKCAEQLGIVCSNGSLLMTMLDASGKFPYAGLGYASRYEYGNFEQCMSIKYPYEGGKILGEYCTGGLIIPDLKNMSDSSLYFAIATCKPNGCSADDYNSITKSIYADFPPLFQDLYCQTAEHGTEYTAMDIVTITIFAVVILLMIASTLYDIYLYLVELRPAHPLYVCFSVLTNGRKLLHISKGNKEEINCFYGLRVISMAWIIAGHGLAGMQYANVSNANDVLTYTTKRYTGYLTAANLAVDTFFFMSGFLVAYQYLKNLSKSLRNHLSSIPNAMAYRYFRLTPAVLMLYLASSSILTHLGSGPLWVPTVEDIGTVCRRRWWPFFLYIQNYYNYNDLCLIPTWFLSTNMQMYLIAPFIIVPVALFIKSQSGFKWAMLELTLVNVFCIGFPLVINLSFRNYDNEYGTHTSLIDFSIGVMLAAFIRAKPDAQFLHFIKRHNIPVINLLTWVLTVLGMVAVVFCYQEMKYNDHNYVSRSVFYCLMRPAWCIGLCWIVYSCYHGHGGFINWILCRPIFQILGRLTYCMYLLHHPVQLYALGTVSTRTYFNDYNICILFCGHYVVTLIASVFWTLAFESPTIVIEKTISGRASSQKNDQSFKNGNSGNHSEVKGA</sequence>
<evidence type="ECO:0000313" key="6">
    <source>
        <dbReference type="Proteomes" id="UP001162164"/>
    </source>
</evidence>
<feature type="signal peptide" evidence="3">
    <location>
        <begin position="1"/>
        <end position="15"/>
    </location>
</feature>
<comment type="caution">
    <text evidence="5">The sequence shown here is derived from an EMBL/GenBank/DDBJ whole genome shotgun (WGS) entry which is preliminary data.</text>
</comment>
<evidence type="ECO:0000313" key="5">
    <source>
        <dbReference type="EMBL" id="KAJ8985399.1"/>
    </source>
</evidence>
<dbReference type="InterPro" id="IPR002656">
    <property type="entry name" value="Acyl_transf_3_dom"/>
</dbReference>
<dbReference type="InterPro" id="IPR052728">
    <property type="entry name" value="O2_lipid_transport_reg"/>
</dbReference>
<feature type="transmembrane region" description="Helical" evidence="2">
    <location>
        <begin position="177"/>
        <end position="202"/>
    </location>
</feature>
<dbReference type="InterPro" id="IPR006621">
    <property type="entry name" value="Nose-resist-to-fluoxetine_N"/>
</dbReference>
<gene>
    <name evidence="5" type="ORF">NQ317_007557</name>
</gene>
<keyword evidence="2" id="KW-1133">Transmembrane helix</keyword>
<dbReference type="Pfam" id="PF01757">
    <property type="entry name" value="Acyl_transf_3"/>
    <property type="match status" value="1"/>
</dbReference>
<feature type="transmembrane region" description="Helical" evidence="2">
    <location>
        <begin position="489"/>
        <end position="507"/>
    </location>
</feature>
<keyword evidence="2" id="KW-0812">Transmembrane</keyword>
<evidence type="ECO:0000256" key="3">
    <source>
        <dbReference type="SAM" id="SignalP"/>
    </source>
</evidence>
<protein>
    <recommendedName>
        <fullName evidence="4">Nose resistant-to-fluoxetine protein N-terminal domain-containing protein</fullName>
    </recommendedName>
</protein>
<feature type="transmembrane region" description="Helical" evidence="2">
    <location>
        <begin position="554"/>
        <end position="574"/>
    </location>
</feature>
<feature type="transmembrane region" description="Helical" evidence="2">
    <location>
        <begin position="451"/>
        <end position="469"/>
    </location>
</feature>
<organism evidence="5 6">
    <name type="scientific">Molorchus minor</name>
    <dbReference type="NCBI Taxonomy" id="1323400"/>
    <lineage>
        <taxon>Eukaryota</taxon>
        <taxon>Metazoa</taxon>
        <taxon>Ecdysozoa</taxon>
        <taxon>Arthropoda</taxon>
        <taxon>Hexapoda</taxon>
        <taxon>Insecta</taxon>
        <taxon>Pterygota</taxon>
        <taxon>Neoptera</taxon>
        <taxon>Endopterygota</taxon>
        <taxon>Coleoptera</taxon>
        <taxon>Polyphaga</taxon>
        <taxon>Cucujiformia</taxon>
        <taxon>Chrysomeloidea</taxon>
        <taxon>Cerambycidae</taxon>
        <taxon>Lamiinae</taxon>
        <taxon>Monochamini</taxon>
        <taxon>Molorchus</taxon>
    </lineage>
</organism>
<keyword evidence="6" id="KW-1185">Reference proteome</keyword>
<feature type="compositionally biased region" description="Polar residues" evidence="1">
    <location>
        <begin position="636"/>
        <end position="651"/>
    </location>
</feature>
<evidence type="ECO:0000259" key="4">
    <source>
        <dbReference type="SMART" id="SM00703"/>
    </source>
</evidence>
<feature type="domain" description="Nose resistant-to-fluoxetine protein N-terminal" evidence="4">
    <location>
        <begin position="46"/>
        <end position="165"/>
    </location>
</feature>
<feature type="transmembrane region" description="Helical" evidence="2">
    <location>
        <begin position="519"/>
        <end position="542"/>
    </location>
</feature>
<dbReference type="Proteomes" id="UP001162164">
    <property type="component" value="Unassembled WGS sequence"/>
</dbReference>
<evidence type="ECO:0000256" key="1">
    <source>
        <dbReference type="SAM" id="MobiDB-lite"/>
    </source>
</evidence>
<evidence type="ECO:0000256" key="2">
    <source>
        <dbReference type="SAM" id="Phobius"/>
    </source>
</evidence>
<name>A0ABQ9K523_9CUCU</name>
<feature type="transmembrane region" description="Helical" evidence="2">
    <location>
        <begin position="239"/>
        <end position="260"/>
    </location>
</feature>